<accession>A0A1Y3B2R8</accession>
<evidence type="ECO:0000256" key="1">
    <source>
        <dbReference type="SAM" id="Coils"/>
    </source>
</evidence>
<evidence type="ECO:0000313" key="3">
    <source>
        <dbReference type="EMBL" id="OTF73615.1"/>
    </source>
</evidence>
<evidence type="ECO:0000259" key="2">
    <source>
        <dbReference type="Pfam" id="PF10212"/>
    </source>
</evidence>
<keyword evidence="4" id="KW-1185">Reference proteome</keyword>
<organism evidence="3 4">
    <name type="scientific">Euroglyphus maynei</name>
    <name type="common">Mayne's house dust mite</name>
    <dbReference type="NCBI Taxonomy" id="6958"/>
    <lineage>
        <taxon>Eukaryota</taxon>
        <taxon>Metazoa</taxon>
        <taxon>Ecdysozoa</taxon>
        <taxon>Arthropoda</taxon>
        <taxon>Chelicerata</taxon>
        <taxon>Arachnida</taxon>
        <taxon>Acari</taxon>
        <taxon>Acariformes</taxon>
        <taxon>Sarcoptiformes</taxon>
        <taxon>Astigmata</taxon>
        <taxon>Psoroptidia</taxon>
        <taxon>Analgoidea</taxon>
        <taxon>Pyroglyphidae</taxon>
        <taxon>Pyroglyphinae</taxon>
        <taxon>Euroglyphus</taxon>
    </lineage>
</organism>
<comment type="caution">
    <text evidence="3">The sequence shown here is derived from an EMBL/GenBank/DDBJ whole genome shotgun (WGS) entry which is preliminary data.</text>
</comment>
<dbReference type="AlphaFoldDB" id="A0A1Y3B2R8"/>
<dbReference type="InterPro" id="IPR019348">
    <property type="entry name" value="PPP1R21_six_helix"/>
</dbReference>
<keyword evidence="1" id="KW-0175">Coiled coil</keyword>
<name>A0A1Y3B2R8_EURMA</name>
<feature type="domain" description="Protein phosphatase 1 regulatory subunit 21 six-helix bundle" evidence="2">
    <location>
        <begin position="6"/>
        <end position="69"/>
    </location>
</feature>
<reference evidence="3 4" key="1">
    <citation type="submission" date="2017-03" db="EMBL/GenBank/DDBJ databases">
        <title>Genome Survey of Euroglyphus maynei.</title>
        <authorList>
            <person name="Arlian L.G."/>
            <person name="Morgan M.S."/>
            <person name="Rider S.D."/>
        </authorList>
    </citation>
    <scope>NUCLEOTIDE SEQUENCE [LARGE SCALE GENOMIC DNA]</scope>
    <source>
        <strain evidence="3">Arlian Lab</strain>
        <tissue evidence="3">Whole body</tissue>
    </source>
</reference>
<dbReference type="Pfam" id="PF10212">
    <property type="entry name" value="PPP1R21_helical"/>
    <property type="match status" value="1"/>
</dbReference>
<dbReference type="OrthoDB" id="5566667at2759"/>
<proteinExistence type="predicted"/>
<feature type="non-terminal residue" evidence="3">
    <location>
        <position position="179"/>
    </location>
</feature>
<feature type="coiled-coil region" evidence="1">
    <location>
        <begin position="135"/>
        <end position="162"/>
    </location>
</feature>
<dbReference type="Proteomes" id="UP000194236">
    <property type="component" value="Unassembled WGS sequence"/>
</dbReference>
<protein>
    <recommendedName>
        <fullName evidence="2">Protein phosphatase 1 regulatory subunit 21 six-helix bundle domain-containing protein</fullName>
    </recommendedName>
</protein>
<gene>
    <name evidence="3" type="ORF">BLA29_010234</name>
</gene>
<sequence length="179" mass="20874">MHHIDALEHGINETKRVFSSKVVLEHDLGVTIETELKTADDCILSSVVFLSKCVQEIRLVFEMHYFFFVNDYQSLTNCDDDTIIDDVDDIDSNDVKSQQQQDTNIDDKNIEKKLKFCQDRLLQVEKEKEHWSIESQLIQVKLEREQKRSNELEQKCQLLNTQLQQSIPSATIHNSNSFS</sequence>
<dbReference type="EMBL" id="MUJZ01050838">
    <property type="protein sequence ID" value="OTF73615.1"/>
    <property type="molecule type" value="Genomic_DNA"/>
</dbReference>
<evidence type="ECO:0000313" key="4">
    <source>
        <dbReference type="Proteomes" id="UP000194236"/>
    </source>
</evidence>